<feature type="chain" id="PRO_5042821824" evidence="14">
    <location>
        <begin position="21"/>
        <end position="679"/>
    </location>
</feature>
<dbReference type="AlphaFoldDB" id="A0AAN8VMN6"/>
<dbReference type="InterPro" id="IPR001611">
    <property type="entry name" value="Leu-rich_rpt"/>
</dbReference>
<evidence type="ECO:0000256" key="12">
    <source>
        <dbReference type="ARBA" id="ARBA00023180"/>
    </source>
</evidence>
<keyword evidence="6" id="KW-0677">Repeat</keyword>
<gene>
    <name evidence="16" type="ORF">RJ641_002315</name>
</gene>
<dbReference type="Gene3D" id="1.10.510.10">
    <property type="entry name" value="Transferase(Phosphotransferase) domain 1"/>
    <property type="match status" value="2"/>
</dbReference>
<dbReference type="InterPro" id="IPR003591">
    <property type="entry name" value="Leu-rich_rpt_typical-subtyp"/>
</dbReference>
<evidence type="ECO:0000256" key="8">
    <source>
        <dbReference type="ARBA" id="ARBA00022840"/>
    </source>
</evidence>
<evidence type="ECO:0000256" key="1">
    <source>
        <dbReference type="ARBA" id="ARBA00004167"/>
    </source>
</evidence>
<comment type="subcellular location">
    <subcellularLocation>
        <location evidence="1">Membrane</location>
        <topology evidence="1">Single-pass membrane protein</topology>
    </subcellularLocation>
</comment>
<keyword evidence="7" id="KW-0547">Nucleotide-binding</keyword>
<keyword evidence="11" id="KW-0675">Receptor</keyword>
<dbReference type="SMART" id="SM00369">
    <property type="entry name" value="LRR_TYP"/>
    <property type="match status" value="3"/>
</dbReference>
<keyword evidence="5 14" id="KW-0732">Signal</keyword>
<evidence type="ECO:0000256" key="13">
    <source>
        <dbReference type="SAM" id="Phobius"/>
    </source>
</evidence>
<keyword evidence="8" id="KW-0067">ATP-binding</keyword>
<feature type="transmembrane region" description="Helical" evidence="13">
    <location>
        <begin position="302"/>
        <end position="326"/>
    </location>
</feature>
<evidence type="ECO:0000256" key="7">
    <source>
        <dbReference type="ARBA" id="ARBA00022741"/>
    </source>
</evidence>
<dbReference type="SUPFAM" id="SSF56112">
    <property type="entry name" value="Protein kinase-like (PK-like)"/>
    <property type="match status" value="1"/>
</dbReference>
<evidence type="ECO:0000259" key="15">
    <source>
        <dbReference type="PROSITE" id="PS50011"/>
    </source>
</evidence>
<keyword evidence="9 13" id="KW-1133">Transmembrane helix</keyword>
<dbReference type="PROSITE" id="PS51450">
    <property type="entry name" value="LRR"/>
    <property type="match status" value="2"/>
</dbReference>
<comment type="caution">
    <text evidence="16">The sequence shown here is derived from an EMBL/GenBank/DDBJ whole genome shotgun (WGS) entry which is preliminary data.</text>
</comment>
<evidence type="ECO:0000256" key="9">
    <source>
        <dbReference type="ARBA" id="ARBA00022989"/>
    </source>
</evidence>
<dbReference type="GO" id="GO:0016020">
    <property type="term" value="C:membrane"/>
    <property type="evidence" value="ECO:0007669"/>
    <property type="project" value="UniProtKB-SubCell"/>
</dbReference>
<feature type="signal peptide" evidence="14">
    <location>
        <begin position="1"/>
        <end position="20"/>
    </location>
</feature>
<dbReference type="FunFam" id="3.30.200.20:FF:000466">
    <property type="entry name" value="Putative LRR receptor-like serine/threonine-protein kinase"/>
    <property type="match status" value="1"/>
</dbReference>
<dbReference type="PRINTS" id="PR00019">
    <property type="entry name" value="LEURICHRPT"/>
</dbReference>
<dbReference type="FunFam" id="3.80.10.10:FF:001678">
    <property type="entry name" value="Calmodulin-binding receptor kinase CaMRLK"/>
    <property type="match status" value="1"/>
</dbReference>
<dbReference type="PROSITE" id="PS50011">
    <property type="entry name" value="PROTEIN_KINASE_DOM"/>
    <property type="match status" value="1"/>
</dbReference>
<evidence type="ECO:0000256" key="14">
    <source>
        <dbReference type="SAM" id="SignalP"/>
    </source>
</evidence>
<keyword evidence="2" id="KW-0597">Phosphoprotein</keyword>
<feature type="domain" description="Protein kinase" evidence="15">
    <location>
        <begin position="401"/>
        <end position="670"/>
    </location>
</feature>
<dbReference type="Pfam" id="PF13855">
    <property type="entry name" value="LRR_8"/>
    <property type="match status" value="2"/>
</dbReference>
<dbReference type="InterPro" id="IPR011009">
    <property type="entry name" value="Kinase-like_dom_sf"/>
</dbReference>
<dbReference type="Proteomes" id="UP001370490">
    <property type="component" value="Unassembled WGS sequence"/>
</dbReference>
<dbReference type="InterPro" id="IPR001245">
    <property type="entry name" value="Ser-Thr/Tyr_kinase_cat_dom"/>
</dbReference>
<reference evidence="16 17" key="1">
    <citation type="submission" date="2023-12" db="EMBL/GenBank/DDBJ databases">
        <title>A high-quality genome assembly for Dillenia turbinata (Dilleniales).</title>
        <authorList>
            <person name="Chanderbali A."/>
        </authorList>
    </citation>
    <scope>NUCLEOTIDE SEQUENCE [LARGE SCALE GENOMIC DNA]</scope>
    <source>
        <strain evidence="16">LSX21</strain>
        <tissue evidence="16">Leaf</tissue>
    </source>
</reference>
<keyword evidence="4 13" id="KW-0812">Transmembrane</keyword>
<protein>
    <submittedName>
        <fullName evidence="16">Leucine-rich repeat</fullName>
    </submittedName>
</protein>
<keyword evidence="12" id="KW-0325">Glycoprotein</keyword>
<name>A0AAN8VMN6_9MAGN</name>
<sequence>MMVRKVLIFMLLGFFALVESSTTTCNSTDKELVSKAFSSVHNFRISLLEVPNSNCSNPPITALNLFSHNLSGTISWKYIKSLSSLQTIDLSNNSLKGSVPVSFWSIQSLVSINLSKNQFGGSFGTIPSFKNVSFSNVEVLNLSNNRFTNLVNLSYFSNLETLDLSNNNLGVLPCGFENTKKLKYLDISSCNIAGNLKPISGLQSLEHLDVSHNSMNGSLSSDFHFPSNLTFLNVSFNNFSGHIDSVVFKKFGSSAFDHAGNLNSLETKTSNFGNNSLHYPPQKPKSMPENVKIEKPKSKKRALIIVLISASALLVFSSLFVSILCFRRRVIERRKNKWAISKPVQIQFKMESKSGPFMFETESGSSWVVDIKEPSSAPVVIFEKPLMSLTFKDLIAATSAFGKESLLAEGRCGPVYTAVLPGEIHVAIKVLEKARGVDREEAVGVLEDLARVKHPNLLPLFGYCIAGREKLLLYEFMPHGDLHRWLHELPSGEPNVEDWSTDTWEQQNEGEIISSNFEKMGWLTRHRIAVGIARGQAYLHHAGSKPVVHGHLVTSNILLSDNFEPRISDFGLAQDGASAEQDVYSFGVVLIELLTGQPGSEQTVAWVRKLIRERLSETALDPRLIRLGGGSVGEMVESLRVGYLCTSECPGKRPTMQQVLGLLKDIRPITNFNLPQNAA</sequence>
<dbReference type="Gene3D" id="3.30.200.20">
    <property type="entry name" value="Phosphorylase Kinase, domain 1"/>
    <property type="match status" value="1"/>
</dbReference>
<evidence type="ECO:0000256" key="4">
    <source>
        <dbReference type="ARBA" id="ARBA00022692"/>
    </source>
</evidence>
<dbReference type="GO" id="GO:0004672">
    <property type="term" value="F:protein kinase activity"/>
    <property type="evidence" value="ECO:0007669"/>
    <property type="project" value="InterPro"/>
</dbReference>
<dbReference type="PANTHER" id="PTHR48007:SF84">
    <property type="entry name" value="(WILD MALAYSIAN BANANA) HYPOTHETICAL PROTEIN"/>
    <property type="match status" value="1"/>
</dbReference>
<evidence type="ECO:0000256" key="3">
    <source>
        <dbReference type="ARBA" id="ARBA00022614"/>
    </source>
</evidence>
<proteinExistence type="predicted"/>
<evidence type="ECO:0000313" key="16">
    <source>
        <dbReference type="EMBL" id="KAK6932691.1"/>
    </source>
</evidence>
<dbReference type="GO" id="GO:0005524">
    <property type="term" value="F:ATP binding"/>
    <property type="evidence" value="ECO:0007669"/>
    <property type="project" value="UniProtKB-KW"/>
</dbReference>
<dbReference type="EMBL" id="JBAMMX010000010">
    <property type="protein sequence ID" value="KAK6932691.1"/>
    <property type="molecule type" value="Genomic_DNA"/>
</dbReference>
<organism evidence="16 17">
    <name type="scientific">Dillenia turbinata</name>
    <dbReference type="NCBI Taxonomy" id="194707"/>
    <lineage>
        <taxon>Eukaryota</taxon>
        <taxon>Viridiplantae</taxon>
        <taxon>Streptophyta</taxon>
        <taxon>Embryophyta</taxon>
        <taxon>Tracheophyta</taxon>
        <taxon>Spermatophyta</taxon>
        <taxon>Magnoliopsida</taxon>
        <taxon>eudicotyledons</taxon>
        <taxon>Gunneridae</taxon>
        <taxon>Pentapetalae</taxon>
        <taxon>Dilleniales</taxon>
        <taxon>Dilleniaceae</taxon>
        <taxon>Dillenia</taxon>
    </lineage>
</organism>
<keyword evidence="3" id="KW-0433">Leucine-rich repeat</keyword>
<keyword evidence="17" id="KW-1185">Reference proteome</keyword>
<accession>A0AAN8VMN6</accession>
<dbReference type="Pfam" id="PF07714">
    <property type="entry name" value="PK_Tyr_Ser-Thr"/>
    <property type="match status" value="1"/>
</dbReference>
<dbReference type="Pfam" id="PF00560">
    <property type="entry name" value="LRR_1"/>
    <property type="match status" value="1"/>
</dbReference>
<dbReference type="InterPro" id="IPR000719">
    <property type="entry name" value="Prot_kinase_dom"/>
</dbReference>
<evidence type="ECO:0000256" key="11">
    <source>
        <dbReference type="ARBA" id="ARBA00023170"/>
    </source>
</evidence>
<dbReference type="SUPFAM" id="SSF52058">
    <property type="entry name" value="L domain-like"/>
    <property type="match status" value="1"/>
</dbReference>
<evidence type="ECO:0000256" key="10">
    <source>
        <dbReference type="ARBA" id="ARBA00023136"/>
    </source>
</evidence>
<keyword evidence="10 13" id="KW-0472">Membrane</keyword>
<evidence type="ECO:0000256" key="2">
    <source>
        <dbReference type="ARBA" id="ARBA00022553"/>
    </source>
</evidence>
<evidence type="ECO:0000256" key="5">
    <source>
        <dbReference type="ARBA" id="ARBA00022729"/>
    </source>
</evidence>
<evidence type="ECO:0000313" key="17">
    <source>
        <dbReference type="Proteomes" id="UP001370490"/>
    </source>
</evidence>
<dbReference type="InterPro" id="IPR046959">
    <property type="entry name" value="PRK1-6/SRF4-like"/>
</dbReference>
<dbReference type="Gene3D" id="3.80.10.10">
    <property type="entry name" value="Ribonuclease Inhibitor"/>
    <property type="match status" value="2"/>
</dbReference>
<evidence type="ECO:0000256" key="6">
    <source>
        <dbReference type="ARBA" id="ARBA00022737"/>
    </source>
</evidence>
<dbReference type="InterPro" id="IPR032675">
    <property type="entry name" value="LRR_dom_sf"/>
</dbReference>
<dbReference type="PANTHER" id="PTHR48007">
    <property type="entry name" value="LEUCINE-RICH REPEAT RECEPTOR-LIKE PROTEIN KINASE PXC1"/>
    <property type="match status" value="1"/>
</dbReference>